<dbReference type="AlphaFoldDB" id="A0A428KA38"/>
<organism evidence="13 14">
    <name type="scientific">Hymenobacter perfusus</name>
    <dbReference type="NCBI Taxonomy" id="1236770"/>
    <lineage>
        <taxon>Bacteria</taxon>
        <taxon>Pseudomonadati</taxon>
        <taxon>Bacteroidota</taxon>
        <taxon>Cytophagia</taxon>
        <taxon>Cytophagales</taxon>
        <taxon>Hymenobacteraceae</taxon>
        <taxon>Hymenobacter</taxon>
    </lineage>
</organism>
<dbReference type="GO" id="GO:0008033">
    <property type="term" value="P:tRNA processing"/>
    <property type="evidence" value="ECO:0007669"/>
    <property type="project" value="UniProtKB-KW"/>
</dbReference>
<keyword evidence="14" id="KW-1185">Reference proteome</keyword>
<evidence type="ECO:0000256" key="4">
    <source>
        <dbReference type="ARBA" id="ARBA00022695"/>
    </source>
</evidence>
<dbReference type="GO" id="GO:0046872">
    <property type="term" value="F:metal ion binding"/>
    <property type="evidence" value="ECO:0007669"/>
    <property type="project" value="UniProtKB-KW"/>
</dbReference>
<keyword evidence="10 11" id="KW-0694">RNA-binding</keyword>
<gene>
    <name evidence="13" type="ORF">EI293_10045</name>
</gene>
<dbReference type="Pfam" id="PF12627">
    <property type="entry name" value="PolyA_pol_RNAbd"/>
    <property type="match status" value="1"/>
</dbReference>
<dbReference type="InterPro" id="IPR002646">
    <property type="entry name" value="PolA_pol_head_dom"/>
</dbReference>
<evidence type="ECO:0000256" key="7">
    <source>
        <dbReference type="ARBA" id="ARBA00022800"/>
    </source>
</evidence>
<evidence type="ECO:0000256" key="9">
    <source>
        <dbReference type="ARBA" id="ARBA00022842"/>
    </source>
</evidence>
<reference evidence="13 14" key="1">
    <citation type="submission" date="2018-12" db="EMBL/GenBank/DDBJ databases">
        <authorList>
            <person name="Feng G."/>
            <person name="Zhu H."/>
        </authorList>
    </citation>
    <scope>NUCLEOTIDE SEQUENCE [LARGE SCALE GENOMIC DNA]</scope>
    <source>
        <strain evidence="13 14">LMG 26000</strain>
    </source>
</reference>
<comment type="caution">
    <text evidence="13">The sequence shown here is derived from an EMBL/GenBank/DDBJ whole genome shotgun (WGS) entry which is preliminary data.</text>
</comment>
<comment type="cofactor">
    <cofactor evidence="1">
        <name>Mg(2+)</name>
        <dbReference type="ChEBI" id="CHEBI:18420"/>
    </cofactor>
</comment>
<keyword evidence="4" id="KW-0548">Nucleotidyltransferase</keyword>
<dbReference type="GO" id="GO:0016779">
    <property type="term" value="F:nucleotidyltransferase activity"/>
    <property type="evidence" value="ECO:0007669"/>
    <property type="project" value="UniProtKB-KW"/>
</dbReference>
<comment type="similarity">
    <text evidence="11">Belongs to the tRNA nucleotidyltransferase/poly(A) polymerase family.</text>
</comment>
<keyword evidence="2 11" id="KW-0808">Transferase</keyword>
<evidence type="ECO:0000256" key="5">
    <source>
        <dbReference type="ARBA" id="ARBA00022723"/>
    </source>
</evidence>
<dbReference type="InterPro" id="IPR043519">
    <property type="entry name" value="NT_sf"/>
</dbReference>
<keyword evidence="9" id="KW-0460">Magnesium</keyword>
<evidence type="ECO:0000256" key="1">
    <source>
        <dbReference type="ARBA" id="ARBA00001946"/>
    </source>
</evidence>
<sequence length="472" mass="53484">MKQPQLPDLPLFRTIAEAASVLGYPAYVIGGFVRDLALERGSKDVDVVCVGDGIALAQEVGRRLPGRPRVTVFKNFGTAMLPTPEIEVEFVGARKESYRAESRKPEVEAGTLEDDLARRDFTINALALSLNPEHFGELVDRYDGMGDLQRKLIRTPLDPDITFSDDPLRMLRAIRFATQLNFDIEPDTFDALARNKERIKIISQERITTELNKIIMAPKPSYGFKLLFSCGLLQLIFPKMAQLQGVEKVGQHAHKDNFYHTLQVLDNVVAAGGDLWLRWAAILHDIAKPATKRYDKRVGWTFHGHEDKGARWVPGIFTDLKLPLGEEMRQVQKLVRLHLRPIALVKEIVTDSAVRRLLFEAGDDVDRLMLLCRADITSKDHQRVARYLRNFDVVEEKLKEVEEKDHLRNFKPVITGEIIMETFGLRPSREVGELKEALLEAILEGKVRNEHDEAFALLLELGKQKGLSVVSK</sequence>
<evidence type="ECO:0000256" key="6">
    <source>
        <dbReference type="ARBA" id="ARBA00022741"/>
    </source>
</evidence>
<keyword evidence="3" id="KW-0819">tRNA processing</keyword>
<dbReference type="CDD" id="cd00077">
    <property type="entry name" value="HDc"/>
    <property type="match status" value="1"/>
</dbReference>
<dbReference type="PANTHER" id="PTHR47545">
    <property type="entry name" value="MULTIFUNCTIONAL CCA PROTEIN"/>
    <property type="match status" value="1"/>
</dbReference>
<dbReference type="Gene3D" id="3.30.460.10">
    <property type="entry name" value="Beta Polymerase, domain 2"/>
    <property type="match status" value="1"/>
</dbReference>
<name>A0A428KA38_9BACT</name>
<dbReference type="SUPFAM" id="SSF81301">
    <property type="entry name" value="Nucleotidyltransferase"/>
    <property type="match status" value="1"/>
</dbReference>
<dbReference type="Pfam" id="PF01966">
    <property type="entry name" value="HD"/>
    <property type="match status" value="1"/>
</dbReference>
<dbReference type="InterPro" id="IPR050124">
    <property type="entry name" value="tRNA_CCA-adding_enzyme"/>
</dbReference>
<evidence type="ECO:0000256" key="10">
    <source>
        <dbReference type="ARBA" id="ARBA00022884"/>
    </source>
</evidence>
<evidence type="ECO:0000256" key="11">
    <source>
        <dbReference type="RuleBase" id="RU003953"/>
    </source>
</evidence>
<dbReference type="RefSeq" id="WP_125437200.1">
    <property type="nucleotide sequence ID" value="NZ_RWIU01000003.1"/>
</dbReference>
<evidence type="ECO:0000313" key="13">
    <source>
        <dbReference type="EMBL" id="RSK43245.1"/>
    </source>
</evidence>
<dbReference type="CDD" id="cd05398">
    <property type="entry name" value="NT_ClassII-CCAase"/>
    <property type="match status" value="1"/>
</dbReference>
<dbReference type="Gene3D" id="1.10.246.80">
    <property type="match status" value="1"/>
</dbReference>
<keyword evidence="5" id="KW-0479">Metal-binding</keyword>
<protein>
    <submittedName>
        <fullName evidence="13">HD domain-containing protein</fullName>
    </submittedName>
</protein>
<evidence type="ECO:0000256" key="8">
    <source>
        <dbReference type="ARBA" id="ARBA00022840"/>
    </source>
</evidence>
<feature type="domain" description="HD/PDEase" evidence="12">
    <location>
        <begin position="253"/>
        <end position="377"/>
    </location>
</feature>
<keyword evidence="8" id="KW-0067">ATP-binding</keyword>
<dbReference type="GO" id="GO:0042245">
    <property type="term" value="P:RNA repair"/>
    <property type="evidence" value="ECO:0007669"/>
    <property type="project" value="UniProtKB-KW"/>
</dbReference>
<dbReference type="GO" id="GO:0005524">
    <property type="term" value="F:ATP binding"/>
    <property type="evidence" value="ECO:0007669"/>
    <property type="project" value="UniProtKB-KW"/>
</dbReference>
<dbReference type="Pfam" id="PF01743">
    <property type="entry name" value="PolyA_pol"/>
    <property type="match status" value="1"/>
</dbReference>
<dbReference type="PANTHER" id="PTHR47545:SF1">
    <property type="entry name" value="MULTIFUNCTIONAL CCA PROTEIN"/>
    <property type="match status" value="1"/>
</dbReference>
<dbReference type="GO" id="GO:0003723">
    <property type="term" value="F:RNA binding"/>
    <property type="evidence" value="ECO:0007669"/>
    <property type="project" value="UniProtKB-KW"/>
</dbReference>
<dbReference type="OrthoDB" id="9805698at2"/>
<keyword evidence="7" id="KW-0692">RNA repair</keyword>
<evidence type="ECO:0000259" key="12">
    <source>
        <dbReference type="SMART" id="SM00471"/>
    </source>
</evidence>
<proteinExistence type="inferred from homology"/>
<dbReference type="Gene3D" id="1.10.3090.10">
    <property type="entry name" value="cca-adding enzyme, domain 2"/>
    <property type="match status" value="1"/>
</dbReference>
<keyword evidence="6" id="KW-0547">Nucleotide-binding</keyword>
<dbReference type="InterPro" id="IPR003607">
    <property type="entry name" value="HD/PDEase_dom"/>
</dbReference>
<dbReference type="SMART" id="SM00471">
    <property type="entry name" value="HDc"/>
    <property type="match status" value="1"/>
</dbReference>
<dbReference type="SUPFAM" id="SSF81891">
    <property type="entry name" value="Poly A polymerase C-terminal region-like"/>
    <property type="match status" value="1"/>
</dbReference>
<dbReference type="InterPro" id="IPR006674">
    <property type="entry name" value="HD_domain"/>
</dbReference>
<dbReference type="Proteomes" id="UP000270291">
    <property type="component" value="Unassembled WGS sequence"/>
</dbReference>
<evidence type="ECO:0000256" key="3">
    <source>
        <dbReference type="ARBA" id="ARBA00022694"/>
    </source>
</evidence>
<dbReference type="EMBL" id="RWIU01000003">
    <property type="protein sequence ID" value="RSK43245.1"/>
    <property type="molecule type" value="Genomic_DNA"/>
</dbReference>
<dbReference type="InterPro" id="IPR032828">
    <property type="entry name" value="PolyA_RNA-bd"/>
</dbReference>
<evidence type="ECO:0000256" key="2">
    <source>
        <dbReference type="ARBA" id="ARBA00022679"/>
    </source>
</evidence>
<accession>A0A428KA38</accession>
<dbReference type="FunFam" id="3.30.460.10:FF:000033">
    <property type="entry name" value="Poly A polymerase head domain protein"/>
    <property type="match status" value="1"/>
</dbReference>
<evidence type="ECO:0000313" key="14">
    <source>
        <dbReference type="Proteomes" id="UP000270291"/>
    </source>
</evidence>